<gene>
    <name evidence="14" type="ORF">ACFPN2_32410</name>
</gene>
<dbReference type="CDD" id="cd00082">
    <property type="entry name" value="HisKA"/>
    <property type="match status" value="1"/>
</dbReference>
<dbReference type="CDD" id="cd00075">
    <property type="entry name" value="HATPase"/>
    <property type="match status" value="1"/>
</dbReference>
<comment type="catalytic activity">
    <reaction evidence="1">
        <text>ATP + protein L-histidine = ADP + protein N-phospho-L-histidine.</text>
        <dbReference type="EC" id="2.7.13.3"/>
    </reaction>
</comment>
<dbReference type="SUPFAM" id="SSF55874">
    <property type="entry name" value="ATPase domain of HSP90 chaperone/DNA topoisomerase II/histidine kinase"/>
    <property type="match status" value="1"/>
</dbReference>
<sequence length="461" mass="50275">MRGNSIRLRLLYWLVGPLAVIGLVGGFATYWLAWIPARNAYDLALANAAWELATRLQTANNGLLTELPLQIEQGLRADRFDQIFFCVHDRNGILLNGDRGLPSAPVPHDLDKPVYYDGDYGGLPVRLVSLPTLSAGELVVITVAETTLKRERGQRTIIVTLVTWGLALTCAIVVVGWVATGRALSRLDRLQSDIAKRSLRDLAPIDESVVPIEVRPLATAINALLERIADAARAQQSFLTDVAHQLRTPLAGLITQLSVAERQSDSVEVRNSIAVMQGTATRTVRLANQLLALARAEPSGFHAERLRPLQLPDIIQRCINDWVRLADQKSIELHFDLNQAPVLGDEFLLRELLDNLLTNAVIYTPAGGHVLIGCQVSDGGSLVFVEDSGSGIPPAERLKVFNRFYRMPGTNADGSGLGLTIAREIARDHLAEIEIATPANGTGTRVEVRFPPPARTSSSSR</sequence>
<keyword evidence="4" id="KW-0597">Phosphoprotein</keyword>
<keyword evidence="7 14" id="KW-0418">Kinase</keyword>
<dbReference type="SUPFAM" id="SSF47384">
    <property type="entry name" value="Homodimeric domain of signal transducing histidine kinase"/>
    <property type="match status" value="1"/>
</dbReference>
<evidence type="ECO:0000256" key="7">
    <source>
        <dbReference type="ARBA" id="ARBA00022777"/>
    </source>
</evidence>
<dbReference type="InterPro" id="IPR003661">
    <property type="entry name" value="HisK_dim/P_dom"/>
</dbReference>
<evidence type="ECO:0000256" key="3">
    <source>
        <dbReference type="ARBA" id="ARBA00012438"/>
    </source>
</evidence>
<dbReference type="InterPro" id="IPR003594">
    <property type="entry name" value="HATPase_dom"/>
</dbReference>
<keyword evidence="9" id="KW-0902">Two-component regulatory system</keyword>
<feature type="transmembrane region" description="Helical" evidence="11">
    <location>
        <begin position="156"/>
        <end position="179"/>
    </location>
</feature>
<dbReference type="Pfam" id="PF08521">
    <property type="entry name" value="2CSK_N"/>
    <property type="match status" value="1"/>
</dbReference>
<evidence type="ECO:0000256" key="2">
    <source>
        <dbReference type="ARBA" id="ARBA00004370"/>
    </source>
</evidence>
<protein>
    <recommendedName>
        <fullName evidence="3">histidine kinase</fullName>
        <ecNumber evidence="3">2.7.13.3</ecNumber>
    </recommendedName>
</protein>
<evidence type="ECO:0000256" key="4">
    <source>
        <dbReference type="ARBA" id="ARBA00022553"/>
    </source>
</evidence>
<dbReference type="PROSITE" id="PS50885">
    <property type="entry name" value="HAMP"/>
    <property type="match status" value="1"/>
</dbReference>
<name>A0ABV8T288_9GAMM</name>
<dbReference type="InterPro" id="IPR013727">
    <property type="entry name" value="2CSK_N"/>
</dbReference>
<keyword evidence="15" id="KW-1185">Reference proteome</keyword>
<evidence type="ECO:0000256" key="6">
    <source>
        <dbReference type="ARBA" id="ARBA00022692"/>
    </source>
</evidence>
<dbReference type="Pfam" id="PF02518">
    <property type="entry name" value="HATPase_c"/>
    <property type="match status" value="1"/>
</dbReference>
<dbReference type="PANTHER" id="PTHR45436">
    <property type="entry name" value="SENSOR HISTIDINE KINASE YKOH"/>
    <property type="match status" value="1"/>
</dbReference>
<feature type="transmembrane region" description="Helical" evidence="11">
    <location>
        <begin position="123"/>
        <end position="144"/>
    </location>
</feature>
<dbReference type="PRINTS" id="PR00344">
    <property type="entry name" value="BCTRLSENSOR"/>
</dbReference>
<evidence type="ECO:0000256" key="11">
    <source>
        <dbReference type="SAM" id="Phobius"/>
    </source>
</evidence>
<keyword evidence="10 11" id="KW-0472">Membrane</keyword>
<dbReference type="InterPro" id="IPR004358">
    <property type="entry name" value="Sig_transdc_His_kin-like_C"/>
</dbReference>
<organism evidence="14 15">
    <name type="scientific">Steroidobacter flavus</name>
    <dbReference type="NCBI Taxonomy" id="1842136"/>
    <lineage>
        <taxon>Bacteria</taxon>
        <taxon>Pseudomonadati</taxon>
        <taxon>Pseudomonadota</taxon>
        <taxon>Gammaproteobacteria</taxon>
        <taxon>Steroidobacterales</taxon>
        <taxon>Steroidobacteraceae</taxon>
        <taxon>Steroidobacter</taxon>
    </lineage>
</organism>
<dbReference type="InterPro" id="IPR036097">
    <property type="entry name" value="HisK_dim/P_sf"/>
</dbReference>
<evidence type="ECO:0000256" key="10">
    <source>
        <dbReference type="ARBA" id="ARBA00023136"/>
    </source>
</evidence>
<evidence type="ECO:0000256" key="5">
    <source>
        <dbReference type="ARBA" id="ARBA00022679"/>
    </source>
</evidence>
<dbReference type="InterPro" id="IPR036890">
    <property type="entry name" value="HATPase_C_sf"/>
</dbReference>
<evidence type="ECO:0000313" key="14">
    <source>
        <dbReference type="EMBL" id="MFC4313822.1"/>
    </source>
</evidence>
<dbReference type="PROSITE" id="PS50109">
    <property type="entry name" value="HIS_KIN"/>
    <property type="match status" value="1"/>
</dbReference>
<feature type="domain" description="Histidine kinase" evidence="12">
    <location>
        <begin position="241"/>
        <end position="454"/>
    </location>
</feature>
<dbReference type="InterPro" id="IPR003660">
    <property type="entry name" value="HAMP_dom"/>
</dbReference>
<evidence type="ECO:0000256" key="9">
    <source>
        <dbReference type="ARBA" id="ARBA00023012"/>
    </source>
</evidence>
<evidence type="ECO:0000313" key="15">
    <source>
        <dbReference type="Proteomes" id="UP001595904"/>
    </source>
</evidence>
<evidence type="ECO:0000256" key="8">
    <source>
        <dbReference type="ARBA" id="ARBA00022989"/>
    </source>
</evidence>
<proteinExistence type="predicted"/>
<dbReference type="GO" id="GO:0004673">
    <property type="term" value="F:protein histidine kinase activity"/>
    <property type="evidence" value="ECO:0007669"/>
    <property type="project" value="UniProtKB-EC"/>
</dbReference>
<reference evidence="15" key="1">
    <citation type="journal article" date="2019" name="Int. J. Syst. Evol. Microbiol.">
        <title>The Global Catalogue of Microorganisms (GCM) 10K type strain sequencing project: providing services to taxonomists for standard genome sequencing and annotation.</title>
        <authorList>
            <consortium name="The Broad Institute Genomics Platform"/>
            <consortium name="The Broad Institute Genome Sequencing Center for Infectious Disease"/>
            <person name="Wu L."/>
            <person name="Ma J."/>
        </authorList>
    </citation>
    <scope>NUCLEOTIDE SEQUENCE [LARGE SCALE GENOMIC DNA]</scope>
    <source>
        <strain evidence="15">CGMCC 1.10759</strain>
    </source>
</reference>
<dbReference type="RefSeq" id="WP_380604487.1">
    <property type="nucleotide sequence ID" value="NZ_JBHSDU010000015.1"/>
</dbReference>
<evidence type="ECO:0000259" key="12">
    <source>
        <dbReference type="PROSITE" id="PS50109"/>
    </source>
</evidence>
<dbReference type="SMART" id="SM00388">
    <property type="entry name" value="HisKA"/>
    <property type="match status" value="1"/>
</dbReference>
<dbReference type="EC" id="2.7.13.3" evidence="3"/>
<dbReference type="Gene3D" id="1.10.287.130">
    <property type="match status" value="1"/>
</dbReference>
<dbReference type="EMBL" id="JBHSDU010000015">
    <property type="protein sequence ID" value="MFC4313822.1"/>
    <property type="molecule type" value="Genomic_DNA"/>
</dbReference>
<comment type="subcellular location">
    <subcellularLocation>
        <location evidence="2">Membrane</location>
    </subcellularLocation>
</comment>
<dbReference type="InterPro" id="IPR005467">
    <property type="entry name" value="His_kinase_dom"/>
</dbReference>
<evidence type="ECO:0000256" key="1">
    <source>
        <dbReference type="ARBA" id="ARBA00000085"/>
    </source>
</evidence>
<evidence type="ECO:0000259" key="13">
    <source>
        <dbReference type="PROSITE" id="PS50885"/>
    </source>
</evidence>
<dbReference type="Pfam" id="PF00512">
    <property type="entry name" value="HisKA"/>
    <property type="match status" value="1"/>
</dbReference>
<dbReference type="Gene3D" id="3.30.565.10">
    <property type="entry name" value="Histidine kinase-like ATPase, C-terminal domain"/>
    <property type="match status" value="1"/>
</dbReference>
<feature type="transmembrane region" description="Helical" evidence="11">
    <location>
        <begin position="12"/>
        <end position="33"/>
    </location>
</feature>
<dbReference type="Proteomes" id="UP001595904">
    <property type="component" value="Unassembled WGS sequence"/>
</dbReference>
<dbReference type="InterPro" id="IPR050428">
    <property type="entry name" value="TCS_sensor_his_kinase"/>
</dbReference>
<dbReference type="SMART" id="SM00387">
    <property type="entry name" value="HATPase_c"/>
    <property type="match status" value="1"/>
</dbReference>
<keyword evidence="6 11" id="KW-0812">Transmembrane</keyword>
<keyword evidence="5 14" id="KW-0808">Transferase</keyword>
<feature type="domain" description="HAMP" evidence="13">
    <location>
        <begin position="181"/>
        <end position="233"/>
    </location>
</feature>
<dbReference type="PANTHER" id="PTHR45436:SF1">
    <property type="entry name" value="SENSOR PROTEIN QSEC"/>
    <property type="match status" value="1"/>
</dbReference>
<accession>A0ABV8T288</accession>
<keyword evidence="8 11" id="KW-1133">Transmembrane helix</keyword>
<comment type="caution">
    <text evidence="14">The sequence shown here is derived from an EMBL/GenBank/DDBJ whole genome shotgun (WGS) entry which is preliminary data.</text>
</comment>